<proteinExistence type="predicted"/>
<keyword evidence="2" id="KW-1185">Reference proteome</keyword>
<protein>
    <submittedName>
        <fullName evidence="1">Uncharacterized protein</fullName>
    </submittedName>
</protein>
<gene>
    <name evidence="1" type="ORF">SAMN05216574_1143</name>
</gene>
<dbReference type="EMBL" id="FOND01000014">
    <property type="protein sequence ID" value="SFF45243.1"/>
    <property type="molecule type" value="Genomic_DNA"/>
</dbReference>
<organism evidence="1 2">
    <name type="scientific">Blastococcus tunisiensis</name>
    <dbReference type="NCBI Taxonomy" id="1798228"/>
    <lineage>
        <taxon>Bacteria</taxon>
        <taxon>Bacillati</taxon>
        <taxon>Actinomycetota</taxon>
        <taxon>Actinomycetes</taxon>
        <taxon>Geodermatophilales</taxon>
        <taxon>Geodermatophilaceae</taxon>
        <taxon>Blastococcus</taxon>
    </lineage>
</organism>
<dbReference type="Proteomes" id="UP000198589">
    <property type="component" value="Unassembled WGS sequence"/>
</dbReference>
<evidence type="ECO:0000313" key="1">
    <source>
        <dbReference type="EMBL" id="SFF45243.1"/>
    </source>
</evidence>
<accession>A0A1I2IUD9</accession>
<evidence type="ECO:0000313" key="2">
    <source>
        <dbReference type="Proteomes" id="UP000198589"/>
    </source>
</evidence>
<reference evidence="2" key="1">
    <citation type="submission" date="2016-10" db="EMBL/GenBank/DDBJ databases">
        <authorList>
            <person name="Varghese N."/>
            <person name="Submissions S."/>
        </authorList>
    </citation>
    <scope>NUCLEOTIDE SEQUENCE [LARGE SCALE GENOMIC DNA]</scope>
    <source>
        <strain evidence="2">DSM 46838</strain>
    </source>
</reference>
<sequence length="55" mass="6614">MLGRRVHVARLREDDLRALDIDHPRYREFRVYAAAPRPQETIKLIRDWLRGQDGD</sequence>
<dbReference type="AlphaFoldDB" id="A0A1I2IUD9"/>
<name>A0A1I2IUD9_9ACTN</name>